<feature type="domain" description="Ketosynthase family 3 (KS3)" evidence="11">
    <location>
        <begin position="9"/>
        <end position="430"/>
    </location>
</feature>
<keyword evidence="7" id="KW-0012">Acyltransferase</keyword>
<dbReference type="Proteomes" id="UP000184383">
    <property type="component" value="Unassembled WGS sequence"/>
</dbReference>
<evidence type="ECO:0000256" key="4">
    <source>
        <dbReference type="ARBA" id="ARBA00022857"/>
    </source>
</evidence>
<evidence type="ECO:0000313" key="14">
    <source>
        <dbReference type="Proteomes" id="UP000184383"/>
    </source>
</evidence>
<dbReference type="InterPro" id="IPR013154">
    <property type="entry name" value="ADH-like_N"/>
</dbReference>
<sequence length="2558" mass="282920">MRVPTDTSLPPLAIVGLSLKFPQDAVSPQSFWKMIVEGRCASTDFPSDRLNIDAHYHPDQNRLDTLSVKGGHFMKEDVSLFDAPFFSITAAEAEAMDPQQRLVLETAYRALENAGIPMENVARSKTCVFTGSFGHDYQSLQVKDPLLLPKWNATGTSMNMQSNRVSWFFDLVGPSSTVDTACSSSLMAVDLACQSIWSGDSTMGLAIGSNAILALETGLSLNNLGLLSTDSRCYSFDRRGNGYARGEGVGVLVIRPLEDAMRNGDTIRAVIRSSSSNQDGKTPGITQPSSDMQRQLIRDTYRKGGLDLASTRYFEAHGTGMLLLPSFKAIGSIFRNHRSPDDPGSVKSTIGHLEGASGIAGIIKAVLALERGVIPPNSTNYENLNPRIDDEFWNIKIPNKAISWPTDGLRRASVSSFGFGGSNSHIVLDDAYHFLHLRGLRGNHNTVKRPPSVKCNGVVSIENAQEANSLTQHSPKVLVWSSADEQGIARLQDAWRPFLSTIEEDRQQYLNDLAYTLNRRRSHMPWRTFVVAQPDDDWTKLADGFSSTTRSIASPNMAMIFSGQGAQWFAMGRELLHVYPVFMQSVEEAGIYLKTMGCRWNALDELLKPASESNVNQTEYSQTLCTVVQVALVDLLRSWDIAPKAVVGHSSGEIAAAYCTRAISRTSAWKIAYHRGKLSGKLEKFSRTKGSMLAVALSEQDVLSYLDDLSDEVDILRLTVACINSPKSLTISGEEDQIDLLRERLDKEGVFARKLKVSVAYHSFQMHEIAGHYQRAIGSLDRDSSDANDPPEMVSSVTGTWAAPDELRRASYWVRNMVSPVLFSQAVSKLFSETTSDPIKKLDRSHRRKLPIHHLVEVGPHSVLQGPCKDILKTIKKDKTAYLSMLVRNVSAVDTALSVVGNLYAAGYPVNLSRVNNDGELTDQTMPKALPDLPEYPFNHTKSYWHESHISKNHRLRKIGRVDLLGVRDDNWNPLEPRWRNIIRVSEMPWVQDHKINDTILYPGAGMLAMAIEGANQMTNGKKIAGFNLKDTTFHAAIRVPATKGIETGLYMRPIKGMETKSSTWFDFRVCTYENDTWTENCTGSIQIVYSPEGEQNDDEMAAELLEYQADCYSETKNVCHTPIDAGSLYKFLSSCGYGYGDAFQLIKTLNFNSHHPMQVVGEVTSYSSPAGEVIHPSTLDAIMQTSIWTLSKSGTETIPTMIPTHIDKLWISNEGLKDISSLRVHSSTMQGQSDASADITAFDDELQQSLVSLKGLKMSTVSANEVEEMQTSKDNLCHHLEWKPDITLLNNDEITSLCHQEYPLTATPDNTYTEADFLLNARIVETLDRLSQTEYQLPHPHYKKYIDWMVYRKQLLDQGKVQFSFEPWKSRLQDKAFIQTIENKVMNFNKQGNVVASVAQNLFKFLTGEMDVLHFLFEGSLMKDFYFEWLHESHGLKRFAKYLDLMAHHNPSMKIIEVGAGTGSMTDMLLRTLGRGEDISSHRRYAKWDFTDISRSFFADAQDEFSEEGDRMKFNTLNIEQDPEGQGFQCGSYDVVVASMVFHATSDLKATLSHARKLLKPGGKLVLYELTMPEVIRTAFVFGLLEGWWLSSEPYRQLGPCVDQDKWHELLQETGFSGLDVSLADYEDPTRHEQSLLVSTAVEDISEPSQPEIEIVFDPYESGQEEVAESLAEECQVKMNAAVKCSSIQEAAAANSQDILLRVFLIELQTPSLADMQPELYAQLQTLLKSTTVRTLWVNQGGGHLSPRPHFGLVEGLFRVLMEEDDRRRCYLLSLEESTSQHRQIVKVMQSLLAEPGVDTEYIEQKGILHIGRLSPSKTINDAVSLRTTPQQKKIQDFGCDVALKFDTSSPALLNGLQFIEDETASRPLDADEVEVEIKCAGLNFRDVLIAVGQLKSIHSGFECAGIVSRVGSSCQRLRVGDSVAVLASGCFANVIRVRETGAVVKIDRSVSFAAAAAVPVNFATAHIALNDVARMKTGESVLIHSGSGGTGQAAIQIAQSLGVKVFTTVGSQSKKQFLMDTYNIPASHIFSSRSTLFAKAIKHRTGGKGVDVILNSLAGESLLASWECIAPYGRFIELGMRDILSNRKLPMLQFLRNVTFSVVDLSSLLVDRPAVCSAALESVYSGIAQGKLQPPQPVSVYGVGEMEKAFRSMQSGKHVGKMVIEMRKDDQVMTVLNTKPRLSLDPNATFVIAGGFGGIGKNIARWLADNGARHLVLLSRSGGQGTKAQTLINELHARHVQVMTPFCDISDEASLRKALAECHSMPPIKGCIQAAMVIRDTPFENISYQYWQECVAPKVQGSWNLHQQLPSGMDFFIMLSSISGIIGMKAQANYAAANTFQDHLARHRIGLGEKATALNLGVIGFTGAVAENAKLQERLVVNLGFDAVIEQDFHALMDYYCSPQVPGYTATNCQTTIGLFPSATRKPAGERTWIKRPFFRQLLLGDGAGGNANGSVDQANIAVQLQQAQSQSEANEAVMEALTARLSKALSIAVTEIDANKPLHQYGVDSLVAVELRSWFVKELQADIAVFDILGSATVTSVGQLATRKSKLRTWN</sequence>
<feature type="domain" description="PKS/mFAS DH" evidence="12">
    <location>
        <begin position="962"/>
        <end position="1268"/>
    </location>
</feature>
<dbReference type="InterPro" id="IPR016039">
    <property type="entry name" value="Thiolase-like"/>
</dbReference>
<dbReference type="SUPFAM" id="SSF47336">
    <property type="entry name" value="ACP-like"/>
    <property type="match status" value="1"/>
</dbReference>
<dbReference type="Pfam" id="PF00698">
    <property type="entry name" value="Acyl_transf_1"/>
    <property type="match status" value="1"/>
</dbReference>
<keyword evidence="1" id="KW-0596">Phosphopantetheine</keyword>
<dbReference type="Gene3D" id="3.40.50.720">
    <property type="entry name" value="NAD(P)-binding Rossmann-like Domain"/>
    <property type="match status" value="3"/>
</dbReference>
<dbReference type="SUPFAM" id="SSF53901">
    <property type="entry name" value="Thiolase-like"/>
    <property type="match status" value="1"/>
</dbReference>
<keyword evidence="3" id="KW-0808">Transferase</keyword>
<dbReference type="Pfam" id="PF08659">
    <property type="entry name" value="KR"/>
    <property type="match status" value="1"/>
</dbReference>
<dbReference type="VEuPathDB" id="FungiDB:ASPWEDRAFT_106140"/>
<dbReference type="GO" id="GO:0006633">
    <property type="term" value="P:fatty acid biosynthetic process"/>
    <property type="evidence" value="ECO:0007669"/>
    <property type="project" value="InterPro"/>
</dbReference>
<dbReference type="FunFam" id="3.40.50.720:FF:000209">
    <property type="entry name" value="Polyketide synthase Pks12"/>
    <property type="match status" value="1"/>
</dbReference>
<dbReference type="InterPro" id="IPR020807">
    <property type="entry name" value="PKS_DH"/>
</dbReference>
<keyword evidence="6" id="KW-0511">Multifunctional enzyme</keyword>
<feature type="region of interest" description="C-terminal hotdog fold" evidence="8">
    <location>
        <begin position="1121"/>
        <end position="1268"/>
    </location>
</feature>
<gene>
    <name evidence="13" type="ORF">ASPWEDRAFT_106140</name>
</gene>
<evidence type="ECO:0000256" key="2">
    <source>
        <dbReference type="ARBA" id="ARBA00022553"/>
    </source>
</evidence>
<dbReference type="InterPro" id="IPR049551">
    <property type="entry name" value="PKS_DH_C"/>
</dbReference>
<dbReference type="SMART" id="SM00823">
    <property type="entry name" value="PKS_PP"/>
    <property type="match status" value="1"/>
</dbReference>
<keyword evidence="4" id="KW-0521">NADP</keyword>
<dbReference type="Gene3D" id="3.40.366.10">
    <property type="entry name" value="Malonyl-Coenzyme A Acyl Carrier Protein, domain 2"/>
    <property type="match status" value="1"/>
</dbReference>
<dbReference type="PROSITE" id="PS52019">
    <property type="entry name" value="PKS_MFAS_DH"/>
    <property type="match status" value="1"/>
</dbReference>
<dbReference type="CDD" id="cd05195">
    <property type="entry name" value="enoyl_red"/>
    <property type="match status" value="1"/>
</dbReference>
<dbReference type="PANTHER" id="PTHR43775:SF29">
    <property type="entry name" value="ASPERFURANONE POLYKETIDE SYNTHASE AFOG-RELATED"/>
    <property type="match status" value="1"/>
</dbReference>
<dbReference type="InterPro" id="IPR016035">
    <property type="entry name" value="Acyl_Trfase/lysoPLipase"/>
</dbReference>
<dbReference type="InterPro" id="IPR049900">
    <property type="entry name" value="PKS_mFAS_DH"/>
</dbReference>
<dbReference type="SUPFAM" id="SSF55048">
    <property type="entry name" value="Probable ACP-binding domain of malonyl-CoA ACP transacylase"/>
    <property type="match status" value="1"/>
</dbReference>
<evidence type="ECO:0000256" key="7">
    <source>
        <dbReference type="ARBA" id="ARBA00023315"/>
    </source>
</evidence>
<reference evidence="14" key="1">
    <citation type="journal article" date="2017" name="Genome Biol.">
        <title>Comparative genomics reveals high biological diversity and specific adaptations in the industrially and medically important fungal genus Aspergillus.</title>
        <authorList>
            <person name="de Vries R.P."/>
            <person name="Riley R."/>
            <person name="Wiebenga A."/>
            <person name="Aguilar-Osorio G."/>
            <person name="Amillis S."/>
            <person name="Uchima C.A."/>
            <person name="Anderluh G."/>
            <person name="Asadollahi M."/>
            <person name="Askin M."/>
            <person name="Barry K."/>
            <person name="Battaglia E."/>
            <person name="Bayram O."/>
            <person name="Benocci T."/>
            <person name="Braus-Stromeyer S.A."/>
            <person name="Caldana C."/>
            <person name="Canovas D."/>
            <person name="Cerqueira G.C."/>
            <person name="Chen F."/>
            <person name="Chen W."/>
            <person name="Choi C."/>
            <person name="Clum A."/>
            <person name="Dos Santos R.A."/>
            <person name="Damasio A.R."/>
            <person name="Diallinas G."/>
            <person name="Emri T."/>
            <person name="Fekete E."/>
            <person name="Flipphi M."/>
            <person name="Freyberg S."/>
            <person name="Gallo A."/>
            <person name="Gournas C."/>
            <person name="Habgood R."/>
            <person name="Hainaut M."/>
            <person name="Harispe M.L."/>
            <person name="Henrissat B."/>
            <person name="Hilden K.S."/>
            <person name="Hope R."/>
            <person name="Hossain A."/>
            <person name="Karabika E."/>
            <person name="Karaffa L."/>
            <person name="Karanyi Z."/>
            <person name="Krasevec N."/>
            <person name="Kuo A."/>
            <person name="Kusch H."/>
            <person name="LaButti K."/>
            <person name="Lagendijk E.L."/>
            <person name="Lapidus A."/>
            <person name="Levasseur A."/>
            <person name="Lindquist E."/>
            <person name="Lipzen A."/>
            <person name="Logrieco A.F."/>
            <person name="MacCabe A."/>
            <person name="Maekelae M.R."/>
            <person name="Malavazi I."/>
            <person name="Melin P."/>
            <person name="Meyer V."/>
            <person name="Mielnichuk N."/>
            <person name="Miskei M."/>
            <person name="Molnar A.P."/>
            <person name="Mule G."/>
            <person name="Ngan C.Y."/>
            <person name="Orejas M."/>
            <person name="Orosz E."/>
            <person name="Ouedraogo J.P."/>
            <person name="Overkamp K.M."/>
            <person name="Park H.-S."/>
            <person name="Perrone G."/>
            <person name="Piumi F."/>
            <person name="Punt P.J."/>
            <person name="Ram A.F."/>
            <person name="Ramon A."/>
            <person name="Rauscher S."/>
            <person name="Record E."/>
            <person name="Riano-Pachon D.M."/>
            <person name="Robert V."/>
            <person name="Roehrig J."/>
            <person name="Ruller R."/>
            <person name="Salamov A."/>
            <person name="Salih N.S."/>
            <person name="Samson R.A."/>
            <person name="Sandor E."/>
            <person name="Sanguinetti M."/>
            <person name="Schuetze T."/>
            <person name="Sepcic K."/>
            <person name="Shelest E."/>
            <person name="Sherlock G."/>
            <person name="Sophianopoulou V."/>
            <person name="Squina F.M."/>
            <person name="Sun H."/>
            <person name="Susca A."/>
            <person name="Todd R.B."/>
            <person name="Tsang A."/>
            <person name="Unkles S.E."/>
            <person name="van de Wiele N."/>
            <person name="van Rossen-Uffink D."/>
            <person name="Oliveira J.V."/>
            <person name="Vesth T.C."/>
            <person name="Visser J."/>
            <person name="Yu J.-H."/>
            <person name="Zhou M."/>
            <person name="Andersen M.R."/>
            <person name="Archer D.B."/>
            <person name="Baker S.E."/>
            <person name="Benoit I."/>
            <person name="Brakhage A.A."/>
            <person name="Braus G.H."/>
            <person name="Fischer R."/>
            <person name="Frisvad J.C."/>
            <person name="Goldman G.H."/>
            <person name="Houbraken J."/>
            <person name="Oakley B."/>
            <person name="Pocsi I."/>
            <person name="Scazzocchio C."/>
            <person name="Seiboth B."/>
            <person name="vanKuyk P.A."/>
            <person name="Wortman J."/>
            <person name="Dyer P.S."/>
            <person name="Grigoriev I.V."/>
        </authorList>
    </citation>
    <scope>NUCLEOTIDE SEQUENCE [LARGE SCALE GENOMIC DNA]</scope>
    <source>
        <strain evidence="14">DTO 134E9</strain>
    </source>
</reference>
<dbReference type="InterPro" id="IPR057326">
    <property type="entry name" value="KR_dom"/>
</dbReference>
<dbReference type="GO" id="GO:0004315">
    <property type="term" value="F:3-oxoacyl-[acyl-carrier-protein] synthase activity"/>
    <property type="evidence" value="ECO:0007669"/>
    <property type="project" value="InterPro"/>
</dbReference>
<dbReference type="Pfam" id="PF08240">
    <property type="entry name" value="ADH_N"/>
    <property type="match status" value="1"/>
</dbReference>
<proteinExistence type="predicted"/>
<name>A0A1L9RT18_ASPWE</name>
<dbReference type="PROSITE" id="PS52004">
    <property type="entry name" value="KS3_2"/>
    <property type="match status" value="1"/>
</dbReference>
<keyword evidence="14" id="KW-1185">Reference proteome</keyword>
<evidence type="ECO:0000256" key="8">
    <source>
        <dbReference type="PROSITE-ProRule" id="PRU01363"/>
    </source>
</evidence>
<dbReference type="InterPro" id="IPR029063">
    <property type="entry name" value="SAM-dependent_MTases_sf"/>
</dbReference>
<dbReference type="InterPro" id="IPR018201">
    <property type="entry name" value="Ketoacyl_synth_AS"/>
</dbReference>
<dbReference type="SMART" id="SM00826">
    <property type="entry name" value="PKS_DH"/>
    <property type="match status" value="1"/>
</dbReference>
<dbReference type="Pfam" id="PF00109">
    <property type="entry name" value="ketoacyl-synt"/>
    <property type="match status" value="1"/>
</dbReference>
<accession>A0A1L9RT18</accession>
<dbReference type="SUPFAM" id="SSF50129">
    <property type="entry name" value="GroES-like"/>
    <property type="match status" value="1"/>
</dbReference>
<evidence type="ECO:0000259" key="10">
    <source>
        <dbReference type="PROSITE" id="PS50075"/>
    </source>
</evidence>
<protein>
    <submittedName>
        <fullName evidence="13">Uncharacterized protein</fullName>
    </submittedName>
</protein>
<dbReference type="InterPro" id="IPR011032">
    <property type="entry name" value="GroES-like_sf"/>
</dbReference>
<dbReference type="PANTHER" id="PTHR43775">
    <property type="entry name" value="FATTY ACID SYNTHASE"/>
    <property type="match status" value="1"/>
</dbReference>
<dbReference type="InterPro" id="IPR009081">
    <property type="entry name" value="PP-bd_ACP"/>
</dbReference>
<dbReference type="PROSITE" id="PS00606">
    <property type="entry name" value="KS3_1"/>
    <property type="match status" value="1"/>
</dbReference>
<evidence type="ECO:0000256" key="1">
    <source>
        <dbReference type="ARBA" id="ARBA00022450"/>
    </source>
</evidence>
<dbReference type="GO" id="GO:0031177">
    <property type="term" value="F:phosphopantetheine binding"/>
    <property type="evidence" value="ECO:0007669"/>
    <property type="project" value="InterPro"/>
</dbReference>
<dbReference type="SUPFAM" id="SSF53335">
    <property type="entry name" value="S-adenosyl-L-methionine-dependent methyltransferases"/>
    <property type="match status" value="1"/>
</dbReference>
<dbReference type="InterPro" id="IPR020843">
    <property type="entry name" value="ER"/>
</dbReference>
<keyword evidence="2" id="KW-0597">Phosphoprotein</keyword>
<dbReference type="Gene3D" id="3.40.50.150">
    <property type="entry name" value="Vaccinia Virus protein VP39"/>
    <property type="match status" value="1"/>
</dbReference>
<evidence type="ECO:0000256" key="3">
    <source>
        <dbReference type="ARBA" id="ARBA00022679"/>
    </source>
</evidence>
<dbReference type="Pfam" id="PF23297">
    <property type="entry name" value="ACP_SdgA_C"/>
    <property type="match status" value="1"/>
</dbReference>
<dbReference type="InterPro" id="IPR020841">
    <property type="entry name" value="PKS_Beta-ketoAc_synthase_dom"/>
</dbReference>
<dbReference type="OrthoDB" id="329835at2759"/>
<dbReference type="PROSITE" id="PS50075">
    <property type="entry name" value="CARRIER"/>
    <property type="match status" value="1"/>
</dbReference>
<keyword evidence="5" id="KW-0560">Oxidoreductase</keyword>
<dbReference type="InterPro" id="IPR006162">
    <property type="entry name" value="Ppantetheine_attach_site"/>
</dbReference>
<dbReference type="EMBL" id="KV878210">
    <property type="protein sequence ID" value="OJJ38044.1"/>
    <property type="molecule type" value="Genomic_DNA"/>
</dbReference>
<dbReference type="InterPro" id="IPR032821">
    <property type="entry name" value="PKS_assoc"/>
</dbReference>
<dbReference type="PROSITE" id="PS00012">
    <property type="entry name" value="PHOSPHOPANTETHEINE"/>
    <property type="match status" value="1"/>
</dbReference>
<dbReference type="SMART" id="SM00825">
    <property type="entry name" value="PKS_KS"/>
    <property type="match status" value="1"/>
</dbReference>
<dbReference type="Pfam" id="PF02801">
    <property type="entry name" value="Ketoacyl-synt_C"/>
    <property type="match status" value="1"/>
</dbReference>
<dbReference type="InterPro" id="IPR020806">
    <property type="entry name" value="PKS_PP-bd"/>
</dbReference>
<dbReference type="InterPro" id="IPR049552">
    <property type="entry name" value="PKS_DH_N"/>
</dbReference>
<dbReference type="InterPro" id="IPR036736">
    <property type="entry name" value="ACP-like_sf"/>
</dbReference>
<dbReference type="InterPro" id="IPR013968">
    <property type="entry name" value="PKS_KR"/>
</dbReference>
<dbReference type="InterPro" id="IPR014030">
    <property type="entry name" value="Ketoacyl_synth_N"/>
</dbReference>
<dbReference type="Pfam" id="PF16197">
    <property type="entry name" value="KAsynt_C_assoc"/>
    <property type="match status" value="1"/>
</dbReference>
<dbReference type="InterPro" id="IPR014031">
    <property type="entry name" value="Ketoacyl_synth_C"/>
</dbReference>
<dbReference type="InterPro" id="IPR001227">
    <property type="entry name" value="Ac_transferase_dom_sf"/>
</dbReference>
<dbReference type="Pfam" id="PF21089">
    <property type="entry name" value="PKS_DH_N"/>
    <property type="match status" value="1"/>
</dbReference>
<dbReference type="GO" id="GO:1901336">
    <property type="term" value="P:lactone biosynthetic process"/>
    <property type="evidence" value="ECO:0007669"/>
    <property type="project" value="UniProtKB-ARBA"/>
</dbReference>
<dbReference type="Pfam" id="PF14765">
    <property type="entry name" value="PS-DH"/>
    <property type="match status" value="1"/>
</dbReference>
<dbReference type="SMART" id="SM00829">
    <property type="entry name" value="PKS_ER"/>
    <property type="match status" value="1"/>
</dbReference>
<evidence type="ECO:0000256" key="9">
    <source>
        <dbReference type="SAM" id="MobiDB-lite"/>
    </source>
</evidence>
<feature type="compositionally biased region" description="Polar residues" evidence="9">
    <location>
        <begin position="272"/>
        <end position="291"/>
    </location>
</feature>
<dbReference type="Pfam" id="PF13602">
    <property type="entry name" value="ADH_zinc_N_2"/>
    <property type="match status" value="1"/>
</dbReference>
<dbReference type="Gene3D" id="1.10.1200.10">
    <property type="entry name" value="ACP-like"/>
    <property type="match status" value="1"/>
</dbReference>
<dbReference type="InterPro" id="IPR013217">
    <property type="entry name" value="Methyltransf_12"/>
</dbReference>
<evidence type="ECO:0000259" key="11">
    <source>
        <dbReference type="PROSITE" id="PS52004"/>
    </source>
</evidence>
<feature type="region of interest" description="Disordered" evidence="9">
    <location>
        <begin position="271"/>
        <end position="291"/>
    </location>
</feature>
<dbReference type="CDD" id="cd02440">
    <property type="entry name" value="AdoMet_MTases"/>
    <property type="match status" value="1"/>
</dbReference>
<dbReference type="InterPro" id="IPR014043">
    <property type="entry name" value="Acyl_transferase_dom"/>
</dbReference>
<dbReference type="Pfam" id="PF08242">
    <property type="entry name" value="Methyltransf_12"/>
    <property type="match status" value="1"/>
</dbReference>
<dbReference type="RefSeq" id="XP_040691720.1">
    <property type="nucleotide sequence ID" value="XM_040827789.1"/>
</dbReference>
<dbReference type="InterPro" id="IPR036291">
    <property type="entry name" value="NAD(P)-bd_dom_sf"/>
</dbReference>
<dbReference type="GO" id="GO:0016491">
    <property type="term" value="F:oxidoreductase activity"/>
    <property type="evidence" value="ECO:0007669"/>
    <property type="project" value="UniProtKB-KW"/>
</dbReference>
<dbReference type="InterPro" id="IPR016036">
    <property type="entry name" value="Malonyl_transacylase_ACP-bd"/>
</dbReference>
<dbReference type="SUPFAM" id="SSF51735">
    <property type="entry name" value="NAD(P)-binding Rossmann-fold domains"/>
    <property type="match status" value="2"/>
</dbReference>
<feature type="active site" description="Proton donor; for dehydratase activity" evidence="8">
    <location>
        <position position="1181"/>
    </location>
</feature>
<dbReference type="Gene3D" id="3.40.47.10">
    <property type="match status" value="1"/>
</dbReference>
<dbReference type="InterPro" id="IPR042104">
    <property type="entry name" value="PKS_dehydratase_sf"/>
</dbReference>
<dbReference type="GO" id="GO:0004312">
    <property type="term" value="F:fatty acid synthase activity"/>
    <property type="evidence" value="ECO:0007669"/>
    <property type="project" value="TreeGrafter"/>
</dbReference>
<feature type="region of interest" description="N-terminal hotdog fold" evidence="8">
    <location>
        <begin position="962"/>
        <end position="1093"/>
    </location>
</feature>
<evidence type="ECO:0000256" key="5">
    <source>
        <dbReference type="ARBA" id="ARBA00023002"/>
    </source>
</evidence>
<dbReference type="STRING" id="1073089.A0A1L9RT18"/>
<dbReference type="GO" id="GO:0044550">
    <property type="term" value="P:secondary metabolite biosynthetic process"/>
    <property type="evidence" value="ECO:0007669"/>
    <property type="project" value="UniProtKB-ARBA"/>
</dbReference>
<dbReference type="CDD" id="cd00833">
    <property type="entry name" value="PKS"/>
    <property type="match status" value="1"/>
</dbReference>
<organism evidence="13 14">
    <name type="scientific">Aspergillus wentii DTO 134E9</name>
    <dbReference type="NCBI Taxonomy" id="1073089"/>
    <lineage>
        <taxon>Eukaryota</taxon>
        <taxon>Fungi</taxon>
        <taxon>Dikarya</taxon>
        <taxon>Ascomycota</taxon>
        <taxon>Pezizomycotina</taxon>
        <taxon>Eurotiomycetes</taxon>
        <taxon>Eurotiomycetidae</taxon>
        <taxon>Eurotiales</taxon>
        <taxon>Aspergillaceae</taxon>
        <taxon>Aspergillus</taxon>
        <taxon>Aspergillus subgen. Cremei</taxon>
    </lineage>
</organism>
<dbReference type="InterPro" id="IPR050091">
    <property type="entry name" value="PKS_NRPS_Biosynth_Enz"/>
</dbReference>
<evidence type="ECO:0000259" key="12">
    <source>
        <dbReference type="PROSITE" id="PS52019"/>
    </source>
</evidence>
<evidence type="ECO:0000313" key="13">
    <source>
        <dbReference type="EMBL" id="OJJ38044.1"/>
    </source>
</evidence>
<dbReference type="Gene3D" id="3.30.70.3290">
    <property type="match status" value="1"/>
</dbReference>
<feature type="domain" description="Carrier" evidence="10">
    <location>
        <begin position="2475"/>
        <end position="2552"/>
    </location>
</feature>
<evidence type="ECO:0000256" key="6">
    <source>
        <dbReference type="ARBA" id="ARBA00023268"/>
    </source>
</evidence>
<feature type="active site" description="Proton acceptor; for dehydratase activity" evidence="8">
    <location>
        <position position="994"/>
    </location>
</feature>
<dbReference type="Gene3D" id="3.10.129.110">
    <property type="entry name" value="Polyketide synthase dehydratase"/>
    <property type="match status" value="1"/>
</dbReference>
<dbReference type="GeneID" id="63743637"/>
<dbReference type="SMART" id="SM00827">
    <property type="entry name" value="PKS_AT"/>
    <property type="match status" value="1"/>
</dbReference>
<dbReference type="SUPFAM" id="SSF52151">
    <property type="entry name" value="FabD/lysophospholipase-like"/>
    <property type="match status" value="1"/>
</dbReference>
<dbReference type="Gene3D" id="3.90.180.10">
    <property type="entry name" value="Medium-chain alcohol dehydrogenases, catalytic domain"/>
    <property type="match status" value="1"/>
</dbReference>
<dbReference type="SMART" id="SM00822">
    <property type="entry name" value="PKS_KR"/>
    <property type="match status" value="1"/>
</dbReference>